<organism evidence="7 8">
    <name type="scientific">Sarcophilus harrisii</name>
    <name type="common">Tasmanian devil</name>
    <name type="synonym">Sarcophilus laniarius</name>
    <dbReference type="NCBI Taxonomy" id="9305"/>
    <lineage>
        <taxon>Eukaryota</taxon>
        <taxon>Metazoa</taxon>
        <taxon>Chordata</taxon>
        <taxon>Craniata</taxon>
        <taxon>Vertebrata</taxon>
        <taxon>Euteleostomi</taxon>
        <taxon>Mammalia</taxon>
        <taxon>Metatheria</taxon>
        <taxon>Dasyuromorphia</taxon>
        <taxon>Dasyuridae</taxon>
        <taxon>Sarcophilus</taxon>
    </lineage>
</organism>
<dbReference type="HOGENOM" id="CLU_025484_2_0_1"/>
<comment type="subcellular location">
    <subcellularLocation>
        <location evidence="1">Cytoplasm</location>
        <location evidence="1">Cytoskeleton</location>
    </subcellularLocation>
</comment>
<dbReference type="PANTHER" id="PTHR46756">
    <property type="entry name" value="TRANSGELIN"/>
    <property type="match status" value="1"/>
</dbReference>
<dbReference type="GO" id="GO:0035371">
    <property type="term" value="C:microtubule plus-end"/>
    <property type="evidence" value="ECO:0007669"/>
    <property type="project" value="TreeGrafter"/>
</dbReference>
<dbReference type="GO" id="GO:0031110">
    <property type="term" value="P:regulation of microtubule polymerization or depolymerization"/>
    <property type="evidence" value="ECO:0007669"/>
    <property type="project" value="TreeGrafter"/>
</dbReference>
<dbReference type="GO" id="GO:0005884">
    <property type="term" value="C:actin filament"/>
    <property type="evidence" value="ECO:0007669"/>
    <property type="project" value="TreeGrafter"/>
</dbReference>
<evidence type="ECO:0000256" key="3">
    <source>
        <dbReference type="ARBA" id="ARBA00023212"/>
    </source>
</evidence>
<dbReference type="GO" id="GO:1904825">
    <property type="term" value="P:protein localization to microtubule plus-end"/>
    <property type="evidence" value="ECO:0007669"/>
    <property type="project" value="TreeGrafter"/>
</dbReference>
<evidence type="ECO:0000256" key="5">
    <source>
        <dbReference type="SAM" id="MobiDB-lite"/>
    </source>
</evidence>
<feature type="compositionally biased region" description="Polar residues" evidence="5">
    <location>
        <begin position="1"/>
        <end position="12"/>
    </location>
</feature>
<reference evidence="7" key="3">
    <citation type="submission" date="2025-09" db="UniProtKB">
        <authorList>
            <consortium name="Ensembl"/>
        </authorList>
    </citation>
    <scope>IDENTIFICATION</scope>
</reference>
<protein>
    <recommendedName>
        <fullName evidence="6">Calponin-homology (CH) domain-containing protein</fullName>
    </recommendedName>
</protein>
<dbReference type="AlphaFoldDB" id="G3VBE4"/>
<dbReference type="Pfam" id="PF00307">
    <property type="entry name" value="CH"/>
    <property type="match status" value="1"/>
</dbReference>
<keyword evidence="3" id="KW-0206">Cytoskeleton</keyword>
<accession>G3VBE4</accession>
<reference evidence="7" key="2">
    <citation type="submission" date="2025-08" db="UniProtKB">
        <authorList>
            <consortium name="Ensembl"/>
        </authorList>
    </citation>
    <scope>IDENTIFICATION</scope>
</reference>
<dbReference type="GO" id="GO:0001725">
    <property type="term" value="C:stress fiber"/>
    <property type="evidence" value="ECO:0007669"/>
    <property type="project" value="TreeGrafter"/>
</dbReference>
<dbReference type="PROSITE" id="PS50021">
    <property type="entry name" value="CH"/>
    <property type="match status" value="1"/>
</dbReference>
<reference evidence="7 8" key="1">
    <citation type="journal article" date="2011" name="Proc. Natl. Acad. Sci. U.S.A.">
        <title>Genetic diversity and population structure of the endangered marsupial Sarcophilus harrisii (Tasmanian devil).</title>
        <authorList>
            <person name="Miller W."/>
            <person name="Hayes V.M."/>
            <person name="Ratan A."/>
            <person name="Petersen D.C."/>
            <person name="Wittekindt N.E."/>
            <person name="Miller J."/>
            <person name="Walenz B."/>
            <person name="Knight J."/>
            <person name="Qi J."/>
            <person name="Zhao F."/>
            <person name="Wang Q."/>
            <person name="Bedoya-Reina O.C."/>
            <person name="Katiyar N."/>
            <person name="Tomsho L.P."/>
            <person name="Kasson L.M."/>
            <person name="Hardie R.A."/>
            <person name="Woodbridge P."/>
            <person name="Tindall E.A."/>
            <person name="Bertelsen M.F."/>
            <person name="Dixon D."/>
            <person name="Pyecroft S."/>
            <person name="Helgen K.M."/>
            <person name="Lesk A.M."/>
            <person name="Pringle T.H."/>
            <person name="Patterson N."/>
            <person name="Zhang Y."/>
            <person name="Kreiss A."/>
            <person name="Woods G.M."/>
            <person name="Jones M.E."/>
            <person name="Schuster S.C."/>
        </authorList>
    </citation>
    <scope>NUCLEOTIDE SEQUENCE [LARGE SCALE GENOMIC DNA]</scope>
</reference>
<dbReference type="GO" id="GO:0005737">
    <property type="term" value="C:cytoplasm"/>
    <property type="evidence" value="ECO:0007669"/>
    <property type="project" value="TreeGrafter"/>
</dbReference>
<dbReference type="GO" id="GO:0008017">
    <property type="term" value="F:microtubule binding"/>
    <property type="evidence" value="ECO:0007669"/>
    <property type="project" value="TreeGrafter"/>
</dbReference>
<dbReference type="GO" id="GO:0001578">
    <property type="term" value="P:microtubule bundle formation"/>
    <property type="evidence" value="ECO:0007669"/>
    <property type="project" value="TreeGrafter"/>
</dbReference>
<dbReference type="GO" id="GO:0008093">
    <property type="term" value="F:cytoskeletal anchor activity"/>
    <property type="evidence" value="ECO:0007669"/>
    <property type="project" value="TreeGrafter"/>
</dbReference>
<dbReference type="Gene3D" id="1.10.418.10">
    <property type="entry name" value="Calponin-like domain"/>
    <property type="match status" value="1"/>
</dbReference>
<evidence type="ECO:0000313" key="8">
    <source>
        <dbReference type="Proteomes" id="UP000007648"/>
    </source>
</evidence>
<evidence type="ECO:0000256" key="4">
    <source>
        <dbReference type="ARBA" id="ARBA00038441"/>
    </source>
</evidence>
<dbReference type="CDD" id="cd21268">
    <property type="entry name" value="CH_GAS2L1_2"/>
    <property type="match status" value="1"/>
</dbReference>
<comment type="similarity">
    <text evidence="4">Belongs to the GAS2 family.</text>
</comment>
<evidence type="ECO:0000256" key="2">
    <source>
        <dbReference type="ARBA" id="ARBA00022490"/>
    </source>
</evidence>
<dbReference type="STRING" id="9305.ENSSHAP00000000498"/>
<dbReference type="Ensembl" id="ENSSHAT00000000506.2">
    <property type="protein sequence ID" value="ENSSHAP00000000498.2"/>
    <property type="gene ID" value="ENSSHAG00000000447.2"/>
</dbReference>
<sequence>TSPSKSQPSGRTASGLPDPPIRSIRPFKSSEQYLEAMKEDLADWLRNLYQLDIGSANFLEMLETGQLLCQHANAVTRAARDFLARSPASAQKIWLPRSGVCCNGAAQPGTFQARDNISNFIQWCRKEMGIKEVLMFETEDLVLRKNEKHVVLCLLELGRRAWRFGVAAPTLVHLEEEIEEELRQELALPFQKLGPDGTESGKLLYLPCAVLHDQGV</sequence>
<proteinExistence type="inferred from homology"/>
<evidence type="ECO:0000259" key="6">
    <source>
        <dbReference type="PROSITE" id="PS50021"/>
    </source>
</evidence>
<dbReference type="FunFam" id="1.10.418.10:FF:000047">
    <property type="entry name" value="Growth arrest specific 2 like 1"/>
    <property type="match status" value="1"/>
</dbReference>
<feature type="region of interest" description="Disordered" evidence="5">
    <location>
        <begin position="1"/>
        <end position="22"/>
    </location>
</feature>
<dbReference type="eggNOG" id="KOG0516">
    <property type="taxonomic scope" value="Eukaryota"/>
</dbReference>
<feature type="domain" description="Calponin-homology (CH)" evidence="6">
    <location>
        <begin position="35"/>
        <end position="162"/>
    </location>
</feature>
<name>G3VBE4_SARHA</name>
<keyword evidence="8" id="KW-1185">Reference proteome</keyword>
<dbReference type="GeneTree" id="ENSGT00940000154849"/>
<dbReference type="InParanoid" id="G3VBE4"/>
<dbReference type="GO" id="GO:0051764">
    <property type="term" value="P:actin crosslink formation"/>
    <property type="evidence" value="ECO:0007669"/>
    <property type="project" value="TreeGrafter"/>
</dbReference>
<dbReference type="InterPro" id="IPR001715">
    <property type="entry name" value="CH_dom"/>
</dbReference>
<dbReference type="PANTHER" id="PTHR46756:SF14">
    <property type="entry name" value="GAS2-LIKE PROTEIN 2"/>
    <property type="match status" value="1"/>
</dbReference>
<dbReference type="Proteomes" id="UP000007648">
    <property type="component" value="Unassembled WGS sequence"/>
</dbReference>
<evidence type="ECO:0000313" key="7">
    <source>
        <dbReference type="Ensembl" id="ENSSHAP00000000498.2"/>
    </source>
</evidence>
<keyword evidence="2" id="KW-0963">Cytoplasm</keyword>
<evidence type="ECO:0000256" key="1">
    <source>
        <dbReference type="ARBA" id="ARBA00004245"/>
    </source>
</evidence>
<dbReference type="SMART" id="SM00033">
    <property type="entry name" value="CH"/>
    <property type="match status" value="1"/>
</dbReference>
<dbReference type="GO" id="GO:0051015">
    <property type="term" value="F:actin filament binding"/>
    <property type="evidence" value="ECO:0007669"/>
    <property type="project" value="TreeGrafter"/>
</dbReference>
<dbReference type="SUPFAM" id="SSF47576">
    <property type="entry name" value="Calponin-homology domain, CH-domain"/>
    <property type="match status" value="1"/>
</dbReference>
<dbReference type="InterPro" id="IPR036872">
    <property type="entry name" value="CH_dom_sf"/>
</dbReference>